<dbReference type="Proteomes" id="UP000309061">
    <property type="component" value="Chromosome"/>
</dbReference>
<feature type="domain" description="Metalloprotease TldD/E C-terminal" evidence="6">
    <location>
        <begin position="255"/>
        <end position="500"/>
    </location>
</feature>
<dbReference type="GO" id="GO:0006508">
    <property type="term" value="P:proteolysis"/>
    <property type="evidence" value="ECO:0007669"/>
    <property type="project" value="UniProtKB-KW"/>
</dbReference>
<keyword evidence="2" id="KW-0645">Protease</keyword>
<dbReference type="EMBL" id="CP046052">
    <property type="protein sequence ID" value="QGM46442.1"/>
    <property type="molecule type" value="Genomic_DNA"/>
</dbReference>
<evidence type="ECO:0000256" key="3">
    <source>
        <dbReference type="ARBA" id="ARBA00022801"/>
    </source>
</evidence>
<dbReference type="OrthoDB" id="9803213at2"/>
<dbReference type="RefSeq" id="WP_136496682.1">
    <property type="nucleotide sequence ID" value="NZ_CP046052.1"/>
</dbReference>
<dbReference type="InterPro" id="IPR051463">
    <property type="entry name" value="Peptidase_U62_metallo"/>
</dbReference>
<dbReference type="InterPro" id="IPR002510">
    <property type="entry name" value="Metalloprtase-TldD/E_N"/>
</dbReference>
<dbReference type="PANTHER" id="PTHR30624">
    <property type="entry name" value="UNCHARACTERIZED PROTEIN TLDD AND PMBA"/>
    <property type="match status" value="1"/>
</dbReference>
<dbReference type="Pfam" id="PF19289">
    <property type="entry name" value="PmbA_TldD_3rd"/>
    <property type="match status" value="1"/>
</dbReference>
<evidence type="ECO:0000313" key="8">
    <source>
        <dbReference type="EMBL" id="QGM46442.1"/>
    </source>
</evidence>
<evidence type="ECO:0000256" key="2">
    <source>
        <dbReference type="ARBA" id="ARBA00022670"/>
    </source>
</evidence>
<dbReference type="KEGG" id="mhey:H2LOC_012465"/>
<dbReference type="Gene3D" id="3.30.2290.10">
    <property type="entry name" value="PmbA/TldD superfamily"/>
    <property type="match status" value="1"/>
</dbReference>
<keyword evidence="3" id="KW-0378">Hydrolase</keyword>
<proteinExistence type="inferred from homology"/>
<dbReference type="InterPro" id="IPR036059">
    <property type="entry name" value="TldD/PmbA_sf"/>
</dbReference>
<comment type="similarity">
    <text evidence="1">Belongs to the peptidase U62 family.</text>
</comment>
<dbReference type="GO" id="GO:0005829">
    <property type="term" value="C:cytosol"/>
    <property type="evidence" value="ECO:0007669"/>
    <property type="project" value="TreeGrafter"/>
</dbReference>
<organism evidence="8 9">
    <name type="scientific">Methylocystis heyeri</name>
    <dbReference type="NCBI Taxonomy" id="391905"/>
    <lineage>
        <taxon>Bacteria</taxon>
        <taxon>Pseudomonadati</taxon>
        <taxon>Pseudomonadota</taxon>
        <taxon>Alphaproteobacteria</taxon>
        <taxon>Hyphomicrobiales</taxon>
        <taxon>Methylocystaceae</taxon>
        <taxon>Methylocystis</taxon>
    </lineage>
</organism>
<dbReference type="GO" id="GO:0008237">
    <property type="term" value="F:metallopeptidase activity"/>
    <property type="evidence" value="ECO:0007669"/>
    <property type="project" value="UniProtKB-KW"/>
</dbReference>
<keyword evidence="4" id="KW-0482">Metalloprotease</keyword>
<dbReference type="Pfam" id="PF01523">
    <property type="entry name" value="PmbA_TldD_1st"/>
    <property type="match status" value="1"/>
</dbReference>
<evidence type="ECO:0000259" key="7">
    <source>
        <dbReference type="Pfam" id="PF19290"/>
    </source>
</evidence>
<dbReference type="InterPro" id="IPR045569">
    <property type="entry name" value="Metalloprtase-TldD/E_C"/>
</dbReference>
<dbReference type="FunFam" id="3.30.2290.10:FF:000003">
    <property type="entry name" value="Zinc-dependent protease, TldD/PmbA family"/>
    <property type="match status" value="1"/>
</dbReference>
<dbReference type="InterPro" id="IPR035068">
    <property type="entry name" value="TldD/PmbA_N"/>
</dbReference>
<evidence type="ECO:0000259" key="5">
    <source>
        <dbReference type="Pfam" id="PF01523"/>
    </source>
</evidence>
<keyword evidence="9" id="KW-1185">Reference proteome</keyword>
<sequence length="509" mass="54645">MDAASRNKFDDRGARSFSLDRRFLHDLADAALGAARRAGADYADIRLGETRWERLSARDDRLENLTESALRGFGVRVLKAGCWGFFGSTGLSREAVIDGVETALANAGAVAPIQPRPIVIEALPGIEAEWAMPLGLDPFAVETGTKADFLFAVNAAARDAGADFCFSAYAGAREERLFASSNGSRILQTRTRVHPWFQVTAVDKSAGRFATRDSLVPARGAGWEYVEACGLAEEARRGSADARRKLGAKPAQARVCDIVLDPSNLFLTIHETVGHSTELDRVLGWEANFAGTSFVKPHMLGGLRFGSELMTIVADRTQEGGLSTVAFDDDGAPAAAADFPIVEKGLLKNFQMALGQAHLVGLESSNGCAYADLPCSFPIQRMPNISLAPNPETCTREDLFADVEDGIYVVGAGSWSIDQQRDNFQFGGQLFYEIKNGALGEMVQGAAYQGRTLQFWNALDGLGDASTYQLNGTFFCGKAEPMQLAPVSHGAPAARFRKVQTLNTDAGAA</sequence>
<evidence type="ECO:0000256" key="1">
    <source>
        <dbReference type="ARBA" id="ARBA00005836"/>
    </source>
</evidence>
<evidence type="ECO:0000313" key="9">
    <source>
        <dbReference type="Proteomes" id="UP000309061"/>
    </source>
</evidence>
<protein>
    <submittedName>
        <fullName evidence="8">TldD/PmbA family protein</fullName>
    </submittedName>
</protein>
<feature type="domain" description="Metalloprotease TldD/E N-terminal" evidence="5">
    <location>
        <begin position="43"/>
        <end position="107"/>
    </location>
</feature>
<name>A0A6B8KFR1_9HYPH</name>
<dbReference type="Pfam" id="PF19290">
    <property type="entry name" value="PmbA_TldD_2nd"/>
    <property type="match status" value="1"/>
</dbReference>
<evidence type="ECO:0000256" key="4">
    <source>
        <dbReference type="ARBA" id="ARBA00023049"/>
    </source>
</evidence>
<accession>A0A6B8KFR1</accession>
<feature type="domain" description="Metalloprotease TldD/E central" evidence="7">
    <location>
        <begin position="138"/>
        <end position="237"/>
    </location>
</feature>
<gene>
    <name evidence="8" type="ORF">H2LOC_012465</name>
</gene>
<dbReference type="SUPFAM" id="SSF111283">
    <property type="entry name" value="Putative modulator of DNA gyrase, PmbA/TldD"/>
    <property type="match status" value="1"/>
</dbReference>
<dbReference type="PANTHER" id="PTHR30624:SF10">
    <property type="entry name" value="CONSERVED PROTEIN"/>
    <property type="match status" value="1"/>
</dbReference>
<dbReference type="AlphaFoldDB" id="A0A6B8KFR1"/>
<evidence type="ECO:0000259" key="6">
    <source>
        <dbReference type="Pfam" id="PF19289"/>
    </source>
</evidence>
<reference evidence="8 9" key="1">
    <citation type="submission" date="2019-11" db="EMBL/GenBank/DDBJ databases">
        <title>The genome sequence of Methylocystis heyeri.</title>
        <authorList>
            <person name="Oshkin I.Y."/>
            <person name="Miroshnikov K."/>
            <person name="Dedysh S.N."/>
        </authorList>
    </citation>
    <scope>NUCLEOTIDE SEQUENCE [LARGE SCALE GENOMIC DNA]</scope>
    <source>
        <strain evidence="8 9">H2</strain>
    </source>
</reference>
<dbReference type="InterPro" id="IPR045570">
    <property type="entry name" value="Metalloprtase-TldD/E_cen_dom"/>
</dbReference>